<evidence type="ECO:0000256" key="1">
    <source>
        <dbReference type="SAM" id="Phobius"/>
    </source>
</evidence>
<keyword evidence="1" id="KW-0472">Membrane</keyword>
<feature type="transmembrane region" description="Helical" evidence="1">
    <location>
        <begin position="58"/>
        <end position="76"/>
    </location>
</feature>
<dbReference type="EMBL" id="UINC01230463">
    <property type="protein sequence ID" value="SVE62600.1"/>
    <property type="molecule type" value="Genomic_DNA"/>
</dbReference>
<feature type="transmembrane region" description="Helical" evidence="1">
    <location>
        <begin position="82"/>
        <end position="103"/>
    </location>
</feature>
<evidence type="ECO:0000313" key="2">
    <source>
        <dbReference type="EMBL" id="SVE62600.1"/>
    </source>
</evidence>
<feature type="transmembrane region" description="Helical" evidence="1">
    <location>
        <begin position="115"/>
        <end position="133"/>
    </location>
</feature>
<reference evidence="2" key="1">
    <citation type="submission" date="2018-05" db="EMBL/GenBank/DDBJ databases">
        <authorList>
            <person name="Lanie J.A."/>
            <person name="Ng W.-L."/>
            <person name="Kazmierczak K.M."/>
            <person name="Andrzejewski T.M."/>
            <person name="Davidsen T.M."/>
            <person name="Wayne K.J."/>
            <person name="Tettelin H."/>
            <person name="Glass J.I."/>
            <person name="Rusch D."/>
            <person name="Podicherti R."/>
            <person name="Tsui H.-C.T."/>
            <person name="Winkler M.E."/>
        </authorList>
    </citation>
    <scope>NUCLEOTIDE SEQUENCE</scope>
</reference>
<proteinExistence type="predicted"/>
<name>A0A383F262_9ZZZZ</name>
<organism evidence="2">
    <name type="scientific">marine metagenome</name>
    <dbReference type="NCBI Taxonomy" id="408172"/>
    <lineage>
        <taxon>unclassified sequences</taxon>
        <taxon>metagenomes</taxon>
        <taxon>ecological metagenomes</taxon>
    </lineage>
</organism>
<keyword evidence="1" id="KW-0812">Transmembrane</keyword>
<feature type="transmembrane region" description="Helical" evidence="1">
    <location>
        <begin position="6"/>
        <end position="37"/>
    </location>
</feature>
<protein>
    <submittedName>
        <fullName evidence="2">Uncharacterized protein</fullName>
    </submittedName>
</protein>
<dbReference type="AlphaFoldDB" id="A0A383F262"/>
<accession>A0A383F262</accession>
<keyword evidence="1" id="KW-1133">Transmembrane helix</keyword>
<sequence length="142" mass="15245">MNAGAVIGVLILLGVFLFCMPGLLVLLVILFAIIIPVQAASLLLAVRAVFKEDVTFKSAYFLMAIVLIVTTVVMFVVNNMGFPVWIAYATQFVIGASLLGYMIQADDEPIGVLKGSLVSLITTAITWGIWITTGQMLGSVFE</sequence>
<gene>
    <name evidence="2" type="ORF">METZ01_LOCUS515454</name>
</gene>